<dbReference type="EMBL" id="JARKIB010000933">
    <property type="protein sequence ID" value="KAJ7688656.1"/>
    <property type="molecule type" value="Genomic_DNA"/>
</dbReference>
<keyword evidence="2" id="KW-1185">Reference proteome</keyword>
<proteinExistence type="predicted"/>
<reference evidence="1" key="1">
    <citation type="submission" date="2023-03" db="EMBL/GenBank/DDBJ databases">
        <title>Massive genome expansion in bonnet fungi (Mycena s.s.) driven by repeated elements and novel gene families across ecological guilds.</title>
        <authorList>
            <consortium name="Lawrence Berkeley National Laboratory"/>
            <person name="Harder C.B."/>
            <person name="Miyauchi S."/>
            <person name="Viragh M."/>
            <person name="Kuo A."/>
            <person name="Thoen E."/>
            <person name="Andreopoulos B."/>
            <person name="Lu D."/>
            <person name="Skrede I."/>
            <person name="Drula E."/>
            <person name="Henrissat B."/>
            <person name="Morin E."/>
            <person name="Kohler A."/>
            <person name="Barry K."/>
            <person name="LaButti K."/>
            <person name="Morin E."/>
            <person name="Salamov A."/>
            <person name="Lipzen A."/>
            <person name="Mereny Z."/>
            <person name="Hegedus B."/>
            <person name="Baldrian P."/>
            <person name="Stursova M."/>
            <person name="Weitz H."/>
            <person name="Taylor A."/>
            <person name="Grigoriev I.V."/>
            <person name="Nagy L.G."/>
            <person name="Martin F."/>
            <person name="Kauserud H."/>
        </authorList>
    </citation>
    <scope>NUCLEOTIDE SEQUENCE</scope>
    <source>
        <strain evidence="1">CBHHK182m</strain>
    </source>
</reference>
<dbReference type="Proteomes" id="UP001215598">
    <property type="component" value="Unassembled WGS sequence"/>
</dbReference>
<evidence type="ECO:0000313" key="2">
    <source>
        <dbReference type="Proteomes" id="UP001215598"/>
    </source>
</evidence>
<organism evidence="1 2">
    <name type="scientific">Mycena metata</name>
    <dbReference type="NCBI Taxonomy" id="1033252"/>
    <lineage>
        <taxon>Eukaryota</taxon>
        <taxon>Fungi</taxon>
        <taxon>Dikarya</taxon>
        <taxon>Basidiomycota</taxon>
        <taxon>Agaricomycotina</taxon>
        <taxon>Agaricomycetes</taxon>
        <taxon>Agaricomycetidae</taxon>
        <taxon>Agaricales</taxon>
        <taxon>Marasmiineae</taxon>
        <taxon>Mycenaceae</taxon>
        <taxon>Mycena</taxon>
    </lineage>
</organism>
<accession>A0AAD7DDD0</accession>
<evidence type="ECO:0000313" key="1">
    <source>
        <dbReference type="EMBL" id="KAJ7688656.1"/>
    </source>
</evidence>
<gene>
    <name evidence="1" type="ORF">B0H16DRAFT_1487329</name>
</gene>
<sequence length="141" mass="15906">MSNQNQMYTVLGGITQEWFHNRRLLDIFRFNSTHMYLRPLLSGAKYCPIIPIIIKATTAAEANAALGLQAIFKRIGLGKVETDPDGFARSLAASNQISDMGKTQRAIYVYTLCSGIHGSPWRRTPYATSRTISQRYYERKG</sequence>
<dbReference type="AlphaFoldDB" id="A0AAD7DDD0"/>
<name>A0AAD7DDD0_9AGAR</name>
<comment type="caution">
    <text evidence="1">The sequence shown here is derived from an EMBL/GenBank/DDBJ whole genome shotgun (WGS) entry which is preliminary data.</text>
</comment>
<protein>
    <submittedName>
        <fullName evidence="1">Uncharacterized protein</fullName>
    </submittedName>
</protein>